<gene>
    <name evidence="2" type="ORF">J122_2081</name>
</gene>
<reference evidence="3" key="1">
    <citation type="submission" date="2015-12" db="EMBL/GenBank/DDBJ databases">
        <authorList>
            <person name="Lima A."/>
            <person name="Farahani Zayas N."/>
            <person name="Castro Da Silva M.A."/>
            <person name="Cabral A."/>
            <person name="Pessatti M.L."/>
        </authorList>
    </citation>
    <scope>NUCLEOTIDE SEQUENCE [LARGE SCALE GENOMIC DNA]</scope>
    <source>
        <strain evidence="3">LAMA 842</strain>
    </source>
</reference>
<evidence type="ECO:0000259" key="1">
    <source>
        <dbReference type="PROSITE" id="PS51340"/>
    </source>
</evidence>
<dbReference type="PANTHER" id="PTHR14237">
    <property type="entry name" value="MOLYBDOPTERIN COFACTOR SULFURASE MOSC"/>
    <property type="match status" value="1"/>
</dbReference>
<dbReference type="EMBL" id="LOCO01000009">
    <property type="protein sequence ID" value="KXO09803.1"/>
    <property type="molecule type" value="Genomic_DNA"/>
</dbReference>
<dbReference type="SUPFAM" id="SSF141673">
    <property type="entry name" value="MOSC N-terminal domain-like"/>
    <property type="match status" value="1"/>
</dbReference>
<feature type="domain" description="MOSC" evidence="1">
    <location>
        <begin position="119"/>
        <end position="261"/>
    </location>
</feature>
<dbReference type="InterPro" id="IPR005303">
    <property type="entry name" value="MOCOS_middle"/>
</dbReference>
<protein>
    <submittedName>
        <fullName evidence="2">Flavodoxin reductases (Ferredoxin-NADPH reductases family 1)</fullName>
    </submittedName>
</protein>
<sequence>MRVQSLFIYPVKSLAGIEVSSFELDEFGPAGDRRWMLVGDQGQFITQRQLPLLANVTTHIGPQGVEIGVPGQGDFVLKPGNGRMAVKVWRDTVDALTGPEPADAAISRYLGQSLRFVYMPDESVRRVDPLRVPENRRVGFADGFPLLITNQASLDELNSRLANAVDMRRFRPNVVISGAEAWSEDGWQSITVGETRFAVAKPCSRCVMTTVDPDTGLKDPDTEPLRTLSRYRKTGDGVIFGQNVVHQGSGRLSVGDAVDISQQES</sequence>
<dbReference type="GO" id="GO:0030170">
    <property type="term" value="F:pyridoxal phosphate binding"/>
    <property type="evidence" value="ECO:0007669"/>
    <property type="project" value="InterPro"/>
</dbReference>
<name>A0A137SBI5_9GAMM</name>
<dbReference type="AlphaFoldDB" id="A0A137SBI5"/>
<comment type="caution">
    <text evidence="2">The sequence shown here is derived from an EMBL/GenBank/DDBJ whole genome shotgun (WGS) entry which is preliminary data.</text>
</comment>
<accession>A0A137SBI5</accession>
<dbReference type="PROSITE" id="PS51340">
    <property type="entry name" value="MOSC"/>
    <property type="match status" value="1"/>
</dbReference>
<evidence type="ECO:0000313" key="3">
    <source>
        <dbReference type="Proteomes" id="UP000070282"/>
    </source>
</evidence>
<dbReference type="Proteomes" id="UP000070282">
    <property type="component" value="Unassembled WGS sequence"/>
</dbReference>
<proteinExistence type="predicted"/>
<dbReference type="PANTHER" id="PTHR14237:SF19">
    <property type="entry name" value="MITOCHONDRIAL AMIDOXIME REDUCING COMPONENT 1"/>
    <property type="match status" value="1"/>
</dbReference>
<organism evidence="2 3">
    <name type="scientific">Marinobacter excellens LAMA 842</name>
    <dbReference type="NCBI Taxonomy" id="1306954"/>
    <lineage>
        <taxon>Bacteria</taxon>
        <taxon>Pseudomonadati</taxon>
        <taxon>Pseudomonadota</taxon>
        <taxon>Gammaproteobacteria</taxon>
        <taxon>Pseudomonadales</taxon>
        <taxon>Marinobacteraceae</taxon>
        <taxon>Marinobacter</taxon>
    </lineage>
</organism>
<dbReference type="PATRIC" id="fig|1306954.6.peg.4052"/>
<dbReference type="Pfam" id="PF03476">
    <property type="entry name" value="MOSC_N"/>
    <property type="match status" value="1"/>
</dbReference>
<dbReference type="InterPro" id="IPR011037">
    <property type="entry name" value="Pyrv_Knase-like_insert_dom_sf"/>
</dbReference>
<dbReference type="SUPFAM" id="SSF50800">
    <property type="entry name" value="PK beta-barrel domain-like"/>
    <property type="match status" value="1"/>
</dbReference>
<dbReference type="GO" id="GO:0003824">
    <property type="term" value="F:catalytic activity"/>
    <property type="evidence" value="ECO:0007669"/>
    <property type="project" value="InterPro"/>
</dbReference>
<dbReference type="GO" id="GO:0030151">
    <property type="term" value="F:molybdenum ion binding"/>
    <property type="evidence" value="ECO:0007669"/>
    <property type="project" value="InterPro"/>
</dbReference>
<dbReference type="Pfam" id="PF03473">
    <property type="entry name" value="MOSC"/>
    <property type="match status" value="1"/>
</dbReference>
<keyword evidence="3" id="KW-1185">Reference proteome</keyword>
<evidence type="ECO:0000313" key="2">
    <source>
        <dbReference type="EMBL" id="KXO09803.1"/>
    </source>
</evidence>
<dbReference type="RefSeq" id="WP_061332168.1">
    <property type="nucleotide sequence ID" value="NZ_LOCO01000009.1"/>
</dbReference>
<dbReference type="InterPro" id="IPR005302">
    <property type="entry name" value="MoCF_Sase_C"/>
</dbReference>